<keyword evidence="2" id="KW-0472">Membrane</keyword>
<organism evidence="3 4">
    <name type="scientific">Hymenobacter ginkgonis</name>
    <dbReference type="NCBI Taxonomy" id="2682976"/>
    <lineage>
        <taxon>Bacteria</taxon>
        <taxon>Pseudomonadati</taxon>
        <taxon>Bacteroidota</taxon>
        <taxon>Cytophagia</taxon>
        <taxon>Cytophagales</taxon>
        <taxon>Hymenobacteraceae</taxon>
        <taxon>Hymenobacter</taxon>
    </lineage>
</organism>
<feature type="transmembrane region" description="Helical" evidence="2">
    <location>
        <begin position="161"/>
        <end position="182"/>
    </location>
</feature>
<keyword evidence="4" id="KW-1185">Reference proteome</keyword>
<keyword evidence="2" id="KW-0812">Transmembrane</keyword>
<evidence type="ECO:0000256" key="1">
    <source>
        <dbReference type="SAM" id="MobiDB-lite"/>
    </source>
</evidence>
<feature type="transmembrane region" description="Helical" evidence="2">
    <location>
        <begin position="202"/>
        <end position="223"/>
    </location>
</feature>
<accession>A0A7K1T8M4</accession>
<sequence length="487" mass="52667">MKKVRSDTTLVFQKADSLRPAQARRYWLKLAVRNSSRYAQAAQLTVLPDLDNTLIYFDEDARAWRTRRAGVAVPTDSQRLKGLLPLWLPGHATTTFYVLVNLGQQAPLPSAVRLLVSLETAVAAQKLHFFCSIAWAVSLAVLELLLLTNLLAYFRFRDRITLYYLCTQVGAMLYVTAYRGFFKVLWPSPIFSLLLPPAGTSHAYTLSNVLMHLSVVLMLGGFVQMTRSYLTTPARLPRFDAALRATGLYRAHGRGSATQREWLLPRKLYPASRQPAGVRRDGAAAGHGGGGLSATAATGPHLLAGQCAADGLHSLSGPVSRSTQLRQQRQFATARSGHRFLRARLFGRHQRAPSAFAANPAHQRTGSRLPGPRYPAKRVASPRNRAQEQPHPNCAAGDAAAAAGPRRARPAVEQGPPAAASHQPRLAAAARSQPARTGLYLALRAAKKRSASRPQAAVARAAPAGPVRTGPGASRRAIAAASQPVPR</sequence>
<dbReference type="Proteomes" id="UP000441336">
    <property type="component" value="Unassembled WGS sequence"/>
</dbReference>
<proteinExistence type="predicted"/>
<dbReference type="AlphaFoldDB" id="A0A7K1T8M4"/>
<feature type="compositionally biased region" description="Low complexity" evidence="1">
    <location>
        <begin position="452"/>
        <end position="473"/>
    </location>
</feature>
<feature type="region of interest" description="Disordered" evidence="1">
    <location>
        <begin position="445"/>
        <end position="487"/>
    </location>
</feature>
<evidence type="ECO:0008006" key="5">
    <source>
        <dbReference type="Google" id="ProtNLM"/>
    </source>
</evidence>
<keyword evidence="2" id="KW-1133">Transmembrane helix</keyword>
<feature type="compositionally biased region" description="Low complexity" evidence="1">
    <location>
        <begin position="395"/>
        <end position="405"/>
    </location>
</feature>
<comment type="caution">
    <text evidence="3">The sequence shown here is derived from an EMBL/GenBank/DDBJ whole genome shotgun (WGS) entry which is preliminary data.</text>
</comment>
<evidence type="ECO:0000256" key="2">
    <source>
        <dbReference type="SAM" id="Phobius"/>
    </source>
</evidence>
<feature type="region of interest" description="Disordered" evidence="1">
    <location>
        <begin position="273"/>
        <end position="292"/>
    </location>
</feature>
<feature type="transmembrane region" description="Helical" evidence="2">
    <location>
        <begin position="133"/>
        <end position="154"/>
    </location>
</feature>
<gene>
    <name evidence="3" type="ORF">GO988_00290</name>
</gene>
<protein>
    <recommendedName>
        <fullName evidence="5">7TM-DISM receptor extracellular domain-containing protein</fullName>
    </recommendedName>
</protein>
<evidence type="ECO:0000313" key="3">
    <source>
        <dbReference type="EMBL" id="MVN74757.1"/>
    </source>
</evidence>
<name>A0A7K1T8M4_9BACT</name>
<dbReference type="EMBL" id="WQKZ01000001">
    <property type="protein sequence ID" value="MVN74757.1"/>
    <property type="molecule type" value="Genomic_DNA"/>
</dbReference>
<feature type="region of interest" description="Disordered" evidence="1">
    <location>
        <begin position="351"/>
        <end position="433"/>
    </location>
</feature>
<evidence type="ECO:0000313" key="4">
    <source>
        <dbReference type="Proteomes" id="UP000441336"/>
    </source>
</evidence>
<reference evidence="3 4" key="1">
    <citation type="submission" date="2019-12" db="EMBL/GenBank/DDBJ databases">
        <title>Hymenobacter sp. HMF4947 Genome sequencing and assembly.</title>
        <authorList>
            <person name="Kang H."/>
            <person name="Cha I."/>
            <person name="Kim H."/>
            <person name="Joh K."/>
        </authorList>
    </citation>
    <scope>NUCLEOTIDE SEQUENCE [LARGE SCALE GENOMIC DNA]</scope>
    <source>
        <strain evidence="3 4">HMF4947</strain>
    </source>
</reference>